<dbReference type="EMBL" id="CAUOFW020002881">
    <property type="protein sequence ID" value="CAK9156606.1"/>
    <property type="molecule type" value="Genomic_DNA"/>
</dbReference>
<accession>A0ABC8SHD3</accession>
<protein>
    <submittedName>
        <fullName evidence="1">Uncharacterized protein</fullName>
    </submittedName>
</protein>
<reference evidence="1 3" key="1">
    <citation type="submission" date="2024-02" db="EMBL/GenBank/DDBJ databases">
        <authorList>
            <person name="Vignale AGUSTIN F."/>
            <person name="Sosa J E."/>
            <person name="Modenutti C."/>
        </authorList>
    </citation>
    <scope>NUCLEOTIDE SEQUENCE [LARGE SCALE GENOMIC DNA]</scope>
</reference>
<sequence>MAKWSVLPCLRIRSYELVALIKVRARRLVIGLAWVKHSDGLKCPYKDNVVAGKGGK</sequence>
<gene>
    <name evidence="1" type="ORF">ILEXP_LOCUS25152</name>
    <name evidence="2" type="ORF">ILEXP_LOCUS28294</name>
</gene>
<evidence type="ECO:0000313" key="1">
    <source>
        <dbReference type="EMBL" id="CAK9156606.1"/>
    </source>
</evidence>
<name>A0ABC8SHD3_9AQUA</name>
<evidence type="ECO:0000313" key="3">
    <source>
        <dbReference type="Proteomes" id="UP001642360"/>
    </source>
</evidence>
<organism evidence="1 3">
    <name type="scientific">Ilex paraguariensis</name>
    <name type="common">yerba mate</name>
    <dbReference type="NCBI Taxonomy" id="185542"/>
    <lineage>
        <taxon>Eukaryota</taxon>
        <taxon>Viridiplantae</taxon>
        <taxon>Streptophyta</taxon>
        <taxon>Embryophyta</taxon>
        <taxon>Tracheophyta</taxon>
        <taxon>Spermatophyta</taxon>
        <taxon>Magnoliopsida</taxon>
        <taxon>eudicotyledons</taxon>
        <taxon>Gunneridae</taxon>
        <taxon>Pentapetalae</taxon>
        <taxon>asterids</taxon>
        <taxon>campanulids</taxon>
        <taxon>Aquifoliales</taxon>
        <taxon>Aquifoliaceae</taxon>
        <taxon>Ilex</taxon>
    </lineage>
</organism>
<comment type="caution">
    <text evidence="1">The sequence shown here is derived from an EMBL/GenBank/DDBJ whole genome shotgun (WGS) entry which is preliminary data.</text>
</comment>
<dbReference type="Proteomes" id="UP001642360">
    <property type="component" value="Unassembled WGS sequence"/>
</dbReference>
<keyword evidence="3" id="KW-1185">Reference proteome</keyword>
<dbReference type="EMBL" id="CAUOFW020003387">
    <property type="protein sequence ID" value="CAK9159596.1"/>
    <property type="molecule type" value="Genomic_DNA"/>
</dbReference>
<dbReference type="AlphaFoldDB" id="A0ABC8SHD3"/>
<proteinExistence type="predicted"/>
<evidence type="ECO:0000313" key="2">
    <source>
        <dbReference type="EMBL" id="CAK9159596.1"/>
    </source>
</evidence>